<dbReference type="GO" id="GO:0003677">
    <property type="term" value="F:DNA binding"/>
    <property type="evidence" value="ECO:0007669"/>
    <property type="project" value="InterPro"/>
</dbReference>
<dbReference type="SUPFAM" id="SSF53335">
    <property type="entry name" value="S-adenosyl-L-methionine-dependent methyltransferases"/>
    <property type="match status" value="2"/>
</dbReference>
<dbReference type="PATRIC" id="fig|186479.3.peg.5014"/>
<evidence type="ECO:0000256" key="3">
    <source>
        <dbReference type="RuleBase" id="RU362026"/>
    </source>
</evidence>
<dbReference type="EC" id="2.1.1.-" evidence="3"/>
<keyword evidence="6" id="KW-1185">Reference proteome</keyword>
<dbReference type="GO" id="GO:0008170">
    <property type="term" value="F:N-methyltransferase activity"/>
    <property type="evidence" value="ECO:0007669"/>
    <property type="project" value="InterPro"/>
</dbReference>
<evidence type="ECO:0000313" key="6">
    <source>
        <dbReference type="Proteomes" id="UP000050509"/>
    </source>
</evidence>
<comment type="similarity">
    <text evidence="3">Belongs to the N(4)/N(6)-methyltransferase family.</text>
</comment>
<proteinExistence type="inferred from homology"/>
<organism evidence="5 6">
    <name type="scientific">Kouleothrix aurantiaca</name>
    <dbReference type="NCBI Taxonomy" id="186479"/>
    <lineage>
        <taxon>Bacteria</taxon>
        <taxon>Bacillati</taxon>
        <taxon>Chloroflexota</taxon>
        <taxon>Chloroflexia</taxon>
        <taxon>Chloroflexales</taxon>
        <taxon>Roseiflexineae</taxon>
        <taxon>Roseiflexaceae</taxon>
        <taxon>Kouleothrix</taxon>
    </lineage>
</organism>
<dbReference type="GO" id="GO:0032259">
    <property type="term" value="P:methylation"/>
    <property type="evidence" value="ECO:0007669"/>
    <property type="project" value="UniProtKB-KW"/>
</dbReference>
<evidence type="ECO:0000256" key="1">
    <source>
        <dbReference type="ARBA" id="ARBA00022603"/>
    </source>
</evidence>
<dbReference type="InterPro" id="IPR001091">
    <property type="entry name" value="RM_Methyltransferase"/>
</dbReference>
<dbReference type="InterPro" id="IPR002941">
    <property type="entry name" value="DNA_methylase_N4/N6"/>
</dbReference>
<keyword evidence="1 5" id="KW-0489">Methyltransferase</keyword>
<dbReference type="InterPro" id="IPR029063">
    <property type="entry name" value="SAM-dependent_MTases_sf"/>
</dbReference>
<comment type="caution">
    <text evidence="5">The sequence shown here is derived from an EMBL/GenBank/DDBJ whole genome shotgun (WGS) entry which is preliminary data.</text>
</comment>
<dbReference type="Gene3D" id="3.40.50.150">
    <property type="entry name" value="Vaccinia Virus protein VP39"/>
    <property type="match status" value="2"/>
</dbReference>
<dbReference type="Pfam" id="PF01555">
    <property type="entry name" value="N6_N4_Mtase"/>
    <property type="match status" value="1"/>
</dbReference>
<feature type="non-terminal residue" evidence="5">
    <location>
        <position position="1"/>
    </location>
</feature>
<evidence type="ECO:0000259" key="4">
    <source>
        <dbReference type="Pfam" id="PF01555"/>
    </source>
</evidence>
<name>A0A0P9H3V5_9CHLR</name>
<protein>
    <recommendedName>
        <fullName evidence="3">Methyltransferase</fullName>
        <ecNumber evidence="3">2.1.1.-</ecNumber>
    </recommendedName>
</protein>
<dbReference type="EMBL" id="LJCR01002483">
    <property type="protein sequence ID" value="KPV48662.1"/>
    <property type="molecule type" value="Genomic_DNA"/>
</dbReference>
<dbReference type="Proteomes" id="UP000050509">
    <property type="component" value="Unassembled WGS sequence"/>
</dbReference>
<dbReference type="AlphaFoldDB" id="A0A0P9H3V5"/>
<evidence type="ECO:0000313" key="5">
    <source>
        <dbReference type="EMBL" id="KPV48662.1"/>
    </source>
</evidence>
<evidence type="ECO:0000256" key="2">
    <source>
        <dbReference type="ARBA" id="ARBA00022679"/>
    </source>
</evidence>
<keyword evidence="2 5" id="KW-0808">Transferase</keyword>
<dbReference type="PRINTS" id="PR00508">
    <property type="entry name" value="S21N4MTFRASE"/>
</dbReference>
<accession>A0A0P9H3V5</accession>
<feature type="domain" description="DNA methylase N-4/N-6" evidence="4">
    <location>
        <begin position="43"/>
        <end position="124"/>
    </location>
</feature>
<sequence length="297" mass="33774">KVYTRAELAQIRAAYTVERARYYIGRLIKSVTEVRTGAVNDINLNRWKEYEDIYTDSLWVVNRRDSTGAHHAGYWGNFIPQIPHQMMRRYTRPGDWVIDPFAGSGTTLIEARRLGRNCLGVELQAPVAERTRAQIAAEPNPHGIVTALANDDCLAADYRALLRAHGRESAQLVILHPPYYDIIRFSDDPRDLSNAASLDAFLAMLGTLVDRVGAVLDSGRYLALVIGDKYAKCEWIPLGFQAMNEVLGRDFSLKSIIVKNFEQTAGKRSQAELWKYRALVGGFYVFKHEYIFVFRKR</sequence>
<gene>
    <name evidence="5" type="ORF">SE17_36855</name>
</gene>
<reference evidence="5 6" key="1">
    <citation type="submission" date="2015-09" db="EMBL/GenBank/DDBJ databases">
        <title>Draft genome sequence of Kouleothrix aurantiaca JCM 19913.</title>
        <authorList>
            <person name="Hemp J."/>
        </authorList>
    </citation>
    <scope>NUCLEOTIDE SEQUENCE [LARGE SCALE GENOMIC DNA]</scope>
    <source>
        <strain evidence="5 6">COM-B</strain>
    </source>
</reference>